<protein>
    <submittedName>
        <fullName evidence="2">Uncharacterized protein</fullName>
    </submittedName>
</protein>
<organism evidence="2 3">
    <name type="scientific">Elysia marginata</name>
    <dbReference type="NCBI Taxonomy" id="1093978"/>
    <lineage>
        <taxon>Eukaryota</taxon>
        <taxon>Metazoa</taxon>
        <taxon>Spiralia</taxon>
        <taxon>Lophotrochozoa</taxon>
        <taxon>Mollusca</taxon>
        <taxon>Gastropoda</taxon>
        <taxon>Heterobranchia</taxon>
        <taxon>Euthyneura</taxon>
        <taxon>Panpulmonata</taxon>
        <taxon>Sacoglossa</taxon>
        <taxon>Placobranchoidea</taxon>
        <taxon>Plakobranchidae</taxon>
        <taxon>Elysia</taxon>
    </lineage>
</organism>
<dbReference type="Proteomes" id="UP000762676">
    <property type="component" value="Unassembled WGS sequence"/>
</dbReference>
<reference evidence="2 3" key="1">
    <citation type="journal article" date="2021" name="Elife">
        <title>Chloroplast acquisition without the gene transfer in kleptoplastic sea slugs, Plakobranchus ocellatus.</title>
        <authorList>
            <person name="Maeda T."/>
            <person name="Takahashi S."/>
            <person name="Yoshida T."/>
            <person name="Shimamura S."/>
            <person name="Takaki Y."/>
            <person name="Nagai Y."/>
            <person name="Toyoda A."/>
            <person name="Suzuki Y."/>
            <person name="Arimoto A."/>
            <person name="Ishii H."/>
            <person name="Satoh N."/>
            <person name="Nishiyama T."/>
            <person name="Hasebe M."/>
            <person name="Maruyama T."/>
            <person name="Minagawa J."/>
            <person name="Obokata J."/>
            <person name="Shigenobu S."/>
        </authorList>
    </citation>
    <scope>NUCLEOTIDE SEQUENCE [LARGE SCALE GENOMIC DNA]</scope>
</reference>
<evidence type="ECO:0000256" key="1">
    <source>
        <dbReference type="SAM" id="MobiDB-lite"/>
    </source>
</evidence>
<gene>
    <name evidence="2" type="ORF">ElyMa_006521700</name>
</gene>
<dbReference type="EMBL" id="BMAT01013088">
    <property type="protein sequence ID" value="GFS05508.1"/>
    <property type="molecule type" value="Genomic_DNA"/>
</dbReference>
<name>A0AAV4I504_9GAST</name>
<evidence type="ECO:0000313" key="3">
    <source>
        <dbReference type="Proteomes" id="UP000762676"/>
    </source>
</evidence>
<sequence>MVDHVTNMEAACREGGDNNHGKRLGVGGVSLPRTKVNGGSMAFTVTLSRMKGIDKEEEDEEVPINSPQALHCPHSRGKSPDVTNMRQETGALGEYNDSVTADANILLLLAWSI</sequence>
<keyword evidence="3" id="KW-1185">Reference proteome</keyword>
<comment type="caution">
    <text evidence="2">The sequence shown here is derived from an EMBL/GenBank/DDBJ whole genome shotgun (WGS) entry which is preliminary data.</text>
</comment>
<accession>A0AAV4I504</accession>
<dbReference type="AlphaFoldDB" id="A0AAV4I504"/>
<evidence type="ECO:0000313" key="2">
    <source>
        <dbReference type="EMBL" id="GFS05508.1"/>
    </source>
</evidence>
<feature type="region of interest" description="Disordered" evidence="1">
    <location>
        <begin position="54"/>
        <end position="84"/>
    </location>
</feature>
<proteinExistence type="predicted"/>